<dbReference type="AlphaFoldDB" id="A0A2A4FZ38"/>
<dbReference type="EMBL" id="NWUF01000005">
    <property type="protein sequence ID" value="PCE43016.1"/>
    <property type="molecule type" value="Genomic_DNA"/>
</dbReference>
<dbReference type="OrthoDB" id="7160947at2"/>
<accession>A0A2A4FZ38</accession>
<protein>
    <submittedName>
        <fullName evidence="2">DUF721 domain-containing protein</fullName>
    </submittedName>
</protein>
<name>A0A2A4FZ38_9SPHN</name>
<evidence type="ECO:0000313" key="3">
    <source>
        <dbReference type="Proteomes" id="UP000218934"/>
    </source>
</evidence>
<gene>
    <name evidence="2" type="ORF">COO09_06850</name>
</gene>
<dbReference type="PIRSF" id="PIRSF032064">
    <property type="entry name" value="UCP032064"/>
    <property type="match status" value="1"/>
</dbReference>
<evidence type="ECO:0000313" key="2">
    <source>
        <dbReference type="EMBL" id="PCE43016.1"/>
    </source>
</evidence>
<evidence type="ECO:0000256" key="1">
    <source>
        <dbReference type="SAM" id="MobiDB-lite"/>
    </source>
</evidence>
<keyword evidence="3" id="KW-1185">Reference proteome</keyword>
<dbReference type="RefSeq" id="WP_066962059.1">
    <property type="nucleotide sequence ID" value="NZ_CP023449.1"/>
</dbReference>
<organism evidence="2 3">
    <name type="scientific">Rhizorhabdus dicambivorans</name>
    <dbReference type="NCBI Taxonomy" id="1850238"/>
    <lineage>
        <taxon>Bacteria</taxon>
        <taxon>Pseudomonadati</taxon>
        <taxon>Pseudomonadota</taxon>
        <taxon>Alphaproteobacteria</taxon>
        <taxon>Sphingomonadales</taxon>
        <taxon>Sphingomonadaceae</taxon>
        <taxon>Rhizorhabdus</taxon>
    </lineage>
</organism>
<sequence length="192" mass="20653">MKRAMSETIKTRKVASKPKQPAAEPRPRGGAARKLADMLPDVGRAAFRKFGFVQSSVVSRWAEIVGERYARVSVPESIRFPQGRRSEGVLTLIVEGAHGPMLQHVAPTIVERVNRFFGYPAVARLAIRQGACAEPPREARKAPPSLQPVPLDLGESLREIGDPELRACLESLAGALAATSGPPVVASGESKK</sequence>
<reference evidence="2 3" key="1">
    <citation type="submission" date="2017-09" db="EMBL/GenBank/DDBJ databases">
        <title>The Catabolism of 3,6-Dichlorosalicylic acid is Initiated by the Cytochrome P450 Monooxygenase DsmABC in Rhizorhabdus dicambivorans Ndbn-20.</title>
        <authorList>
            <person name="Na L."/>
        </authorList>
    </citation>
    <scope>NUCLEOTIDE SEQUENCE [LARGE SCALE GENOMIC DNA]</scope>
    <source>
        <strain evidence="2 3">Ndbn-20m</strain>
    </source>
</reference>
<proteinExistence type="predicted"/>
<dbReference type="KEGG" id="rdi:CMV14_17065"/>
<dbReference type="Pfam" id="PF05258">
    <property type="entry name" value="DciA"/>
    <property type="match status" value="1"/>
</dbReference>
<dbReference type="InterPro" id="IPR010593">
    <property type="entry name" value="DUF1159"/>
</dbReference>
<dbReference type="Proteomes" id="UP000218934">
    <property type="component" value="Unassembled WGS sequence"/>
</dbReference>
<comment type="caution">
    <text evidence="2">The sequence shown here is derived from an EMBL/GenBank/DDBJ whole genome shotgun (WGS) entry which is preliminary data.</text>
</comment>
<feature type="region of interest" description="Disordered" evidence="1">
    <location>
        <begin position="1"/>
        <end position="31"/>
    </location>
</feature>
<dbReference type="InterPro" id="IPR007922">
    <property type="entry name" value="DciA-like"/>
</dbReference>